<gene>
    <name evidence="1" type="ORF">DBV15_00115</name>
</gene>
<evidence type="ECO:0000313" key="1">
    <source>
        <dbReference type="EMBL" id="TGZ47341.1"/>
    </source>
</evidence>
<keyword evidence="2" id="KW-1185">Reference proteome</keyword>
<sequence>MEYERLKATAEEHHGDKDKEDIRRGIIGADDAGGRQKLLRTIRSGKYKYPKVYIIVTLPYAAELKLSNLIDFIVVTLKLWRRYKNER</sequence>
<dbReference type="AlphaFoldDB" id="A0A4S2KDC9"/>
<organism evidence="1 2">
    <name type="scientific">Temnothorax longispinosus</name>
    <dbReference type="NCBI Taxonomy" id="300112"/>
    <lineage>
        <taxon>Eukaryota</taxon>
        <taxon>Metazoa</taxon>
        <taxon>Ecdysozoa</taxon>
        <taxon>Arthropoda</taxon>
        <taxon>Hexapoda</taxon>
        <taxon>Insecta</taxon>
        <taxon>Pterygota</taxon>
        <taxon>Neoptera</taxon>
        <taxon>Endopterygota</taxon>
        <taxon>Hymenoptera</taxon>
        <taxon>Apocrita</taxon>
        <taxon>Aculeata</taxon>
        <taxon>Formicoidea</taxon>
        <taxon>Formicidae</taxon>
        <taxon>Myrmicinae</taxon>
        <taxon>Temnothorax</taxon>
    </lineage>
</organism>
<proteinExistence type="predicted"/>
<dbReference type="Proteomes" id="UP000310200">
    <property type="component" value="Unassembled WGS sequence"/>
</dbReference>
<comment type="caution">
    <text evidence="1">The sequence shown here is derived from an EMBL/GenBank/DDBJ whole genome shotgun (WGS) entry which is preliminary data.</text>
</comment>
<name>A0A4S2KDC9_9HYME</name>
<protein>
    <submittedName>
        <fullName evidence="1">Uncharacterized protein</fullName>
    </submittedName>
</protein>
<reference evidence="1 2" key="1">
    <citation type="journal article" date="2019" name="Philos. Trans. R. Soc. Lond., B, Biol. Sci.">
        <title>Ant behaviour and brain gene expression of defending hosts depend on the ecological success of the intruding social parasite.</title>
        <authorList>
            <person name="Kaur R."/>
            <person name="Stoldt M."/>
            <person name="Jongepier E."/>
            <person name="Feldmeyer B."/>
            <person name="Menzel F."/>
            <person name="Bornberg-Bauer E."/>
            <person name="Foitzik S."/>
        </authorList>
    </citation>
    <scope>NUCLEOTIDE SEQUENCE [LARGE SCALE GENOMIC DNA]</scope>
    <source>
        <tissue evidence="1">Whole body</tissue>
    </source>
</reference>
<accession>A0A4S2KDC9</accession>
<dbReference type="EMBL" id="QBLH01002732">
    <property type="protein sequence ID" value="TGZ47341.1"/>
    <property type="molecule type" value="Genomic_DNA"/>
</dbReference>
<evidence type="ECO:0000313" key="2">
    <source>
        <dbReference type="Proteomes" id="UP000310200"/>
    </source>
</evidence>